<dbReference type="OrthoDB" id="3210158at2"/>
<keyword evidence="3" id="KW-1185">Reference proteome</keyword>
<organism evidence="2 3">
    <name type="scientific">Corynebacterium pilosum</name>
    <dbReference type="NCBI Taxonomy" id="35756"/>
    <lineage>
        <taxon>Bacteria</taxon>
        <taxon>Bacillati</taxon>
        <taxon>Actinomycetota</taxon>
        <taxon>Actinomycetes</taxon>
        <taxon>Mycobacteriales</taxon>
        <taxon>Corynebacteriaceae</taxon>
        <taxon>Corynebacterium</taxon>
    </lineage>
</organism>
<dbReference type="AlphaFoldDB" id="A0A376CNB5"/>
<evidence type="ECO:0000313" key="2">
    <source>
        <dbReference type="EMBL" id="STC69924.1"/>
    </source>
</evidence>
<dbReference type="InterPro" id="IPR021391">
    <property type="entry name" value="DUF3027"/>
</dbReference>
<reference evidence="2 3" key="1">
    <citation type="submission" date="2018-06" db="EMBL/GenBank/DDBJ databases">
        <authorList>
            <consortium name="Pathogen Informatics"/>
            <person name="Doyle S."/>
        </authorList>
    </citation>
    <scope>NUCLEOTIDE SEQUENCE [LARGE SCALE GENOMIC DNA]</scope>
    <source>
        <strain evidence="2 3">NCTC11862</strain>
    </source>
</reference>
<dbReference type="STRING" id="35756.GCA_001044155_00457"/>
<name>A0A376CNB5_9CORY</name>
<feature type="region of interest" description="Disordered" evidence="1">
    <location>
        <begin position="1"/>
        <end position="28"/>
    </location>
</feature>
<gene>
    <name evidence="2" type="ORF">NCTC11862_01729</name>
</gene>
<proteinExistence type="predicted"/>
<evidence type="ECO:0000256" key="1">
    <source>
        <dbReference type="SAM" id="MobiDB-lite"/>
    </source>
</evidence>
<accession>A0A376CNB5</accession>
<dbReference type="Pfam" id="PF11228">
    <property type="entry name" value="DUF3027"/>
    <property type="match status" value="1"/>
</dbReference>
<dbReference type="EMBL" id="UFXQ01000001">
    <property type="protein sequence ID" value="STC69924.1"/>
    <property type="molecule type" value="Genomic_DNA"/>
</dbReference>
<protein>
    <submittedName>
        <fullName evidence="2">Protein of uncharacterized function (DUF3027)</fullName>
    </submittedName>
</protein>
<evidence type="ECO:0000313" key="3">
    <source>
        <dbReference type="Proteomes" id="UP000254467"/>
    </source>
</evidence>
<dbReference type="Proteomes" id="UP000254467">
    <property type="component" value="Unassembled WGS sequence"/>
</dbReference>
<dbReference type="RefSeq" id="WP_051078017.1">
    <property type="nucleotide sequence ID" value="NZ_LDYD01000003.1"/>
</dbReference>
<sequence>MHPSCQGLRHNRDVSHHNKSKKSNPLLTPTAISVAREALVDIAEGEEIGEHIGVTGLARNVAVHRFDADVPGYPGWEWNAVVACASGSRYVTVNEVALVPAPEGEALRAPEWVPYSDRLRPGDLGPGDLMAPAPDDERLTDDSFARDAVTFPGRETKKYLTTTGLRDAKQRWRTGDFGPTSEFAEKAALRCASCAFYAPMAPPIDDVFGVCTNEYSADGRVVASSYGCGAHSDTTVEEAGVDDAEKLYDDERPIF</sequence>